<keyword evidence="4" id="KW-0288">FMN</keyword>
<keyword evidence="3" id="KW-0285">Flavoprotein</keyword>
<evidence type="ECO:0000256" key="3">
    <source>
        <dbReference type="ARBA" id="ARBA00022630"/>
    </source>
</evidence>
<dbReference type="AlphaFoldDB" id="A0A3B0XWD0"/>
<evidence type="ECO:0000313" key="7">
    <source>
        <dbReference type="EMBL" id="VAW72658.1"/>
    </source>
</evidence>
<dbReference type="HAMAP" id="MF_00479">
    <property type="entry name" value="RsxG_RnfG"/>
    <property type="match status" value="1"/>
</dbReference>
<keyword evidence="2" id="KW-0597">Phosphoprotein</keyword>
<evidence type="ECO:0000256" key="1">
    <source>
        <dbReference type="ARBA" id="ARBA00022448"/>
    </source>
</evidence>
<dbReference type="InterPro" id="IPR007329">
    <property type="entry name" value="FMN-bd"/>
</dbReference>
<dbReference type="NCBIfam" id="TIGR01947">
    <property type="entry name" value="rnfG"/>
    <property type="match status" value="1"/>
</dbReference>
<proteinExistence type="inferred from homology"/>
<dbReference type="PANTHER" id="PTHR36118:SF1">
    <property type="entry name" value="ION-TRANSLOCATING OXIDOREDUCTASE COMPLEX SUBUNIT G"/>
    <property type="match status" value="1"/>
</dbReference>
<feature type="domain" description="FMN-binding" evidence="6">
    <location>
        <begin position="102"/>
        <end position="194"/>
    </location>
</feature>
<dbReference type="Pfam" id="PF04205">
    <property type="entry name" value="FMN_bind"/>
    <property type="match status" value="1"/>
</dbReference>
<evidence type="ECO:0000256" key="5">
    <source>
        <dbReference type="ARBA" id="ARBA00022982"/>
    </source>
</evidence>
<evidence type="ECO:0000256" key="2">
    <source>
        <dbReference type="ARBA" id="ARBA00022553"/>
    </source>
</evidence>
<dbReference type="SMART" id="SM00900">
    <property type="entry name" value="FMN_bind"/>
    <property type="match status" value="1"/>
</dbReference>
<keyword evidence="1" id="KW-0813">Transport</keyword>
<evidence type="ECO:0000256" key="4">
    <source>
        <dbReference type="ARBA" id="ARBA00022643"/>
    </source>
</evidence>
<name>A0A3B0XWD0_9ZZZZ</name>
<dbReference type="PANTHER" id="PTHR36118">
    <property type="entry name" value="ION-TRANSLOCATING OXIDOREDUCTASE COMPLEX SUBUNIT G"/>
    <property type="match status" value="1"/>
</dbReference>
<dbReference type="GO" id="GO:0009055">
    <property type="term" value="F:electron transfer activity"/>
    <property type="evidence" value="ECO:0007669"/>
    <property type="project" value="InterPro"/>
</dbReference>
<keyword evidence="5" id="KW-0249">Electron transport</keyword>
<protein>
    <submittedName>
        <fullName evidence="7">Electron transport complex protein RnfG</fullName>
    </submittedName>
</protein>
<gene>
    <name evidence="7" type="ORF">MNBD_GAMMA14-1618</name>
</gene>
<evidence type="ECO:0000259" key="6">
    <source>
        <dbReference type="SMART" id="SM00900"/>
    </source>
</evidence>
<sequence>MNYRPILVSALFLFLFAVVGSGLVAFTHENTAERIVENQRRALLKSLNELVPADRYDNDIFTDILYVRNKALLGTDKPVPVYRARMKGWPVAAVLAPVAPDGYNGNIRLLVAINLDGTLAGVRVVQHRETPGLGDAIETSSSDWILGFKGKSLKNPDKNGWKVKRDGGNFDQFTGATITPRAVVKAVYNALLYYRIHSHELFEEHPEIATES</sequence>
<accession>A0A3B0XWD0</accession>
<dbReference type="GO" id="GO:0005886">
    <property type="term" value="C:plasma membrane"/>
    <property type="evidence" value="ECO:0007669"/>
    <property type="project" value="InterPro"/>
</dbReference>
<dbReference type="InterPro" id="IPR010209">
    <property type="entry name" value="Ion_transpt_RnfG/RsxG"/>
</dbReference>
<organism evidence="7">
    <name type="scientific">hydrothermal vent metagenome</name>
    <dbReference type="NCBI Taxonomy" id="652676"/>
    <lineage>
        <taxon>unclassified sequences</taxon>
        <taxon>metagenomes</taxon>
        <taxon>ecological metagenomes</taxon>
    </lineage>
</organism>
<dbReference type="EMBL" id="UOFM01000029">
    <property type="protein sequence ID" value="VAW72658.1"/>
    <property type="molecule type" value="Genomic_DNA"/>
</dbReference>
<dbReference type="GO" id="GO:0010181">
    <property type="term" value="F:FMN binding"/>
    <property type="evidence" value="ECO:0007669"/>
    <property type="project" value="InterPro"/>
</dbReference>
<dbReference type="NCBIfam" id="NF002519">
    <property type="entry name" value="PRK01908.1"/>
    <property type="match status" value="1"/>
</dbReference>
<reference evidence="7" key="1">
    <citation type="submission" date="2018-06" db="EMBL/GenBank/DDBJ databases">
        <authorList>
            <person name="Zhirakovskaya E."/>
        </authorList>
    </citation>
    <scope>NUCLEOTIDE SEQUENCE</scope>
</reference>
<dbReference type="GO" id="GO:0022900">
    <property type="term" value="P:electron transport chain"/>
    <property type="evidence" value="ECO:0007669"/>
    <property type="project" value="InterPro"/>
</dbReference>
<dbReference type="PIRSF" id="PIRSF006091">
    <property type="entry name" value="E_trnsport_RnfG"/>
    <property type="match status" value="1"/>
</dbReference>